<dbReference type="InterPro" id="IPR009060">
    <property type="entry name" value="UBA-like_sf"/>
</dbReference>
<feature type="region of interest" description="Disordered" evidence="1">
    <location>
        <begin position="82"/>
        <end position="114"/>
    </location>
</feature>
<dbReference type="PANTHER" id="PTHR16461">
    <property type="entry name" value="TOLL-INTERACTING PROTEIN"/>
    <property type="match status" value="1"/>
</dbReference>
<organism evidence="3 4">
    <name type="scientific">Coccomyxa viridis</name>
    <dbReference type="NCBI Taxonomy" id="1274662"/>
    <lineage>
        <taxon>Eukaryota</taxon>
        <taxon>Viridiplantae</taxon>
        <taxon>Chlorophyta</taxon>
        <taxon>core chlorophytes</taxon>
        <taxon>Trebouxiophyceae</taxon>
        <taxon>Trebouxiophyceae incertae sedis</taxon>
        <taxon>Coccomyxaceae</taxon>
        <taxon>Coccomyxa</taxon>
    </lineage>
</organism>
<dbReference type="SUPFAM" id="SSF46934">
    <property type="entry name" value="UBA-like"/>
    <property type="match status" value="1"/>
</dbReference>
<protein>
    <submittedName>
        <fullName evidence="3">G8421 protein</fullName>
    </submittedName>
</protein>
<feature type="region of interest" description="Disordered" evidence="1">
    <location>
        <begin position="146"/>
        <end position="232"/>
    </location>
</feature>
<comment type="caution">
    <text evidence="3">The sequence shown here is derived from an EMBL/GenBank/DDBJ whole genome shotgun (WGS) entry which is preliminary data.</text>
</comment>
<evidence type="ECO:0000256" key="1">
    <source>
        <dbReference type="SAM" id="MobiDB-lite"/>
    </source>
</evidence>
<evidence type="ECO:0000313" key="4">
    <source>
        <dbReference type="Proteomes" id="UP001497392"/>
    </source>
</evidence>
<dbReference type="Pfam" id="PF02845">
    <property type="entry name" value="CUE"/>
    <property type="match status" value="1"/>
</dbReference>
<feature type="compositionally biased region" description="Basic and acidic residues" evidence="1">
    <location>
        <begin position="160"/>
        <end position="173"/>
    </location>
</feature>
<sequence length="232" mass="25052">MASKSSPLSVLDDMFPTIPTETIATVLREHDNNVESTIEALLNVCSPAQSREKGLHAPSPVNHSPNDQIWRDEELARAMQAQLDAEASTRSAPGWLPSEGREAHAPGAEEDTWGQAQDPFKEWRDVAASVGQTVTEGLNTFADTVSSWLSGPLDEDAEPETPRRRAEAKRDEGGQGSQGSVVVANDAERPLTAHRRTASRPMDDLSIRRSFSGAALGDGEAPLSETDSKKDK</sequence>
<keyword evidence="4" id="KW-1185">Reference proteome</keyword>
<name>A0ABP1G2Y1_9CHLO</name>
<evidence type="ECO:0000313" key="3">
    <source>
        <dbReference type="EMBL" id="CAL5225576.1"/>
    </source>
</evidence>
<dbReference type="PANTHER" id="PTHR16461:SF5">
    <property type="entry name" value="TOLL-INTERACTING PROTEIN"/>
    <property type="match status" value="1"/>
</dbReference>
<dbReference type="SMART" id="SM00546">
    <property type="entry name" value="CUE"/>
    <property type="match status" value="1"/>
</dbReference>
<evidence type="ECO:0000259" key="2">
    <source>
        <dbReference type="PROSITE" id="PS51140"/>
    </source>
</evidence>
<dbReference type="EMBL" id="CAXHTA020000012">
    <property type="protein sequence ID" value="CAL5225576.1"/>
    <property type="molecule type" value="Genomic_DNA"/>
</dbReference>
<dbReference type="Proteomes" id="UP001497392">
    <property type="component" value="Unassembled WGS sequence"/>
</dbReference>
<proteinExistence type="predicted"/>
<dbReference type="InterPro" id="IPR003892">
    <property type="entry name" value="CUE"/>
</dbReference>
<dbReference type="PROSITE" id="PS51140">
    <property type="entry name" value="CUE"/>
    <property type="match status" value="1"/>
</dbReference>
<dbReference type="Gene3D" id="1.10.8.10">
    <property type="entry name" value="DNA helicase RuvA subunit, C-terminal domain"/>
    <property type="match status" value="1"/>
</dbReference>
<reference evidence="3 4" key="1">
    <citation type="submission" date="2024-06" db="EMBL/GenBank/DDBJ databases">
        <authorList>
            <person name="Kraege A."/>
            <person name="Thomma B."/>
        </authorList>
    </citation>
    <scope>NUCLEOTIDE SEQUENCE [LARGE SCALE GENOMIC DNA]</scope>
</reference>
<dbReference type="CDD" id="cd14279">
    <property type="entry name" value="CUE"/>
    <property type="match status" value="1"/>
</dbReference>
<feature type="domain" description="CUE" evidence="2">
    <location>
        <begin position="3"/>
        <end position="46"/>
    </location>
</feature>
<gene>
    <name evidence="3" type="primary">g8421</name>
    <name evidence="3" type="ORF">VP750_LOCUS7235</name>
</gene>
<accession>A0ABP1G2Y1</accession>